<dbReference type="InterPro" id="IPR008271">
    <property type="entry name" value="Ser/Thr_kinase_AS"/>
</dbReference>
<dbReference type="Pfam" id="PF00069">
    <property type="entry name" value="Pkinase"/>
    <property type="match status" value="1"/>
</dbReference>
<dbReference type="Proteomes" id="UP001521222">
    <property type="component" value="Unassembled WGS sequence"/>
</dbReference>
<feature type="compositionally biased region" description="Basic and acidic residues" evidence="10">
    <location>
        <begin position="74"/>
        <end position="86"/>
    </location>
</feature>
<dbReference type="InterPro" id="IPR011009">
    <property type="entry name" value="Kinase-like_dom_sf"/>
</dbReference>
<evidence type="ECO:0000256" key="2">
    <source>
        <dbReference type="ARBA" id="ARBA00012425"/>
    </source>
</evidence>
<dbReference type="Gene3D" id="3.30.200.20">
    <property type="entry name" value="Phosphorylase Kinase, domain 1"/>
    <property type="match status" value="1"/>
</dbReference>
<evidence type="ECO:0000256" key="1">
    <source>
        <dbReference type="ARBA" id="ARBA00006485"/>
    </source>
</evidence>
<dbReference type="InterPro" id="IPR050108">
    <property type="entry name" value="CDK"/>
</dbReference>
<evidence type="ECO:0000256" key="4">
    <source>
        <dbReference type="ARBA" id="ARBA00022679"/>
    </source>
</evidence>
<name>A0ABR3QPK9_9PLEO</name>
<evidence type="ECO:0000256" key="8">
    <source>
        <dbReference type="ARBA" id="ARBA00047811"/>
    </source>
</evidence>
<evidence type="ECO:0000256" key="3">
    <source>
        <dbReference type="ARBA" id="ARBA00022527"/>
    </source>
</evidence>
<keyword evidence="4" id="KW-0808">Transferase</keyword>
<dbReference type="InterPro" id="IPR000719">
    <property type="entry name" value="Prot_kinase_dom"/>
</dbReference>
<sequence length="454" mass="51112">MTDMASRWADDEADKAETLRRKQEKEEKKRLKLQKQQQQAEETAQAAKEADERDSRPAKRRRLSNGEEGAAEGASKEPGKGRELLRSDSGGWAPCRHRSNFETLNHIEEGSYGWVSRAKDIATSQVVALKKVKMDYNQDGFPITALREIAILQKARHPNIVDLKEVLSGDSPEECVLVMEFLEHDLKTLQEDMHDPFVASEVKTLLRQLAGGVAFLHENYIMHRDLKTSNILLNNRGQLKLADFGMARSIPPRDAPLTQLVVTLWYRAPELLLGTPNYGTEIDMWSIGCIMGELLLKTPVLPGTNEVDQLSRIFSLCGLPSEKTWPSFYRLPNAPSLKLPREQRTPQKFDRARFPFLSSAGATLLSSLLSLNPDERPSAKQVLQHEYFREQPKPKPSEMFPTFPSKAGQEKRRRASPHAPKRGDAPGLGKVDFSSIFARNEEGEKGAGFMLKMA</sequence>
<evidence type="ECO:0000259" key="11">
    <source>
        <dbReference type="PROSITE" id="PS50011"/>
    </source>
</evidence>
<keyword evidence="3" id="KW-0723">Serine/threonine-protein kinase</keyword>
<keyword evidence="6" id="KW-0418">Kinase</keyword>
<evidence type="ECO:0000256" key="9">
    <source>
        <dbReference type="ARBA" id="ARBA00048367"/>
    </source>
</evidence>
<reference evidence="12 13" key="1">
    <citation type="submission" date="2024-02" db="EMBL/GenBank/DDBJ databases">
        <title>De novo assembly and annotation of 12 fungi associated with fruit tree decline syndrome in Ontario, Canada.</title>
        <authorList>
            <person name="Sulman M."/>
            <person name="Ellouze W."/>
            <person name="Ilyukhin E."/>
        </authorList>
    </citation>
    <scope>NUCLEOTIDE SEQUENCE [LARGE SCALE GENOMIC DNA]</scope>
    <source>
        <strain evidence="12 13">M97-236</strain>
    </source>
</reference>
<dbReference type="EMBL" id="JAKIXB020000037">
    <property type="protein sequence ID" value="KAL1594097.1"/>
    <property type="molecule type" value="Genomic_DNA"/>
</dbReference>
<evidence type="ECO:0000313" key="12">
    <source>
        <dbReference type="EMBL" id="KAL1594097.1"/>
    </source>
</evidence>
<feature type="compositionally biased region" description="Basic and acidic residues" evidence="10">
    <location>
        <begin position="15"/>
        <end position="29"/>
    </location>
</feature>
<gene>
    <name evidence="12" type="ORF">SLS59_008930</name>
</gene>
<feature type="region of interest" description="Disordered" evidence="10">
    <location>
        <begin position="389"/>
        <end position="432"/>
    </location>
</feature>
<comment type="similarity">
    <text evidence="1">Belongs to the protein kinase superfamily. CMGC Ser/Thr protein kinase family. CDC2/CDKX subfamily.</text>
</comment>
<comment type="catalytic activity">
    <reaction evidence="8">
        <text>L-threonyl-[protein] + ATP = O-phospho-L-threonyl-[protein] + ADP + H(+)</text>
        <dbReference type="Rhea" id="RHEA:46608"/>
        <dbReference type="Rhea" id="RHEA-COMP:11060"/>
        <dbReference type="Rhea" id="RHEA-COMP:11605"/>
        <dbReference type="ChEBI" id="CHEBI:15378"/>
        <dbReference type="ChEBI" id="CHEBI:30013"/>
        <dbReference type="ChEBI" id="CHEBI:30616"/>
        <dbReference type="ChEBI" id="CHEBI:61977"/>
        <dbReference type="ChEBI" id="CHEBI:456216"/>
        <dbReference type="EC" id="2.7.11.22"/>
    </reaction>
</comment>
<feature type="compositionally biased region" description="Low complexity" evidence="10">
    <location>
        <begin position="34"/>
        <end position="47"/>
    </location>
</feature>
<comment type="catalytic activity">
    <reaction evidence="9">
        <text>L-seryl-[protein] + ATP = O-phospho-L-seryl-[protein] + ADP + H(+)</text>
        <dbReference type="Rhea" id="RHEA:17989"/>
        <dbReference type="Rhea" id="RHEA-COMP:9863"/>
        <dbReference type="Rhea" id="RHEA-COMP:11604"/>
        <dbReference type="ChEBI" id="CHEBI:15378"/>
        <dbReference type="ChEBI" id="CHEBI:29999"/>
        <dbReference type="ChEBI" id="CHEBI:30616"/>
        <dbReference type="ChEBI" id="CHEBI:83421"/>
        <dbReference type="ChEBI" id="CHEBI:456216"/>
        <dbReference type="EC" id="2.7.11.22"/>
    </reaction>
</comment>
<dbReference type="PROSITE" id="PS50011">
    <property type="entry name" value="PROTEIN_KINASE_DOM"/>
    <property type="match status" value="1"/>
</dbReference>
<organism evidence="12 13">
    <name type="scientific">Nothophoma quercina</name>
    <dbReference type="NCBI Taxonomy" id="749835"/>
    <lineage>
        <taxon>Eukaryota</taxon>
        <taxon>Fungi</taxon>
        <taxon>Dikarya</taxon>
        <taxon>Ascomycota</taxon>
        <taxon>Pezizomycotina</taxon>
        <taxon>Dothideomycetes</taxon>
        <taxon>Pleosporomycetidae</taxon>
        <taxon>Pleosporales</taxon>
        <taxon>Pleosporineae</taxon>
        <taxon>Didymellaceae</taxon>
        <taxon>Nothophoma</taxon>
    </lineage>
</organism>
<dbReference type="PANTHER" id="PTHR24056">
    <property type="entry name" value="CELL DIVISION PROTEIN KINASE"/>
    <property type="match status" value="1"/>
</dbReference>
<dbReference type="Gene3D" id="1.10.510.10">
    <property type="entry name" value="Transferase(Phosphotransferase) domain 1"/>
    <property type="match status" value="1"/>
</dbReference>
<proteinExistence type="inferred from homology"/>
<keyword evidence="5" id="KW-0547">Nucleotide-binding</keyword>
<dbReference type="PANTHER" id="PTHR24056:SF107">
    <property type="entry name" value="CYCLIN-DEPENDENT KINASE 11A-RELATED"/>
    <property type="match status" value="1"/>
</dbReference>
<keyword evidence="13" id="KW-1185">Reference proteome</keyword>
<comment type="caution">
    <text evidence="12">The sequence shown here is derived from an EMBL/GenBank/DDBJ whole genome shotgun (WGS) entry which is preliminary data.</text>
</comment>
<protein>
    <recommendedName>
        <fullName evidence="2">cyclin-dependent kinase</fullName>
        <ecNumber evidence="2">2.7.11.22</ecNumber>
    </recommendedName>
</protein>
<evidence type="ECO:0000256" key="6">
    <source>
        <dbReference type="ARBA" id="ARBA00022777"/>
    </source>
</evidence>
<feature type="compositionally biased region" description="Basic residues" evidence="10">
    <location>
        <begin position="411"/>
        <end position="420"/>
    </location>
</feature>
<accession>A0ABR3QPK9</accession>
<dbReference type="EC" id="2.7.11.22" evidence="2"/>
<feature type="compositionally biased region" description="Basic and acidic residues" evidence="10">
    <location>
        <begin position="48"/>
        <end position="57"/>
    </location>
</feature>
<dbReference type="PROSITE" id="PS00108">
    <property type="entry name" value="PROTEIN_KINASE_ST"/>
    <property type="match status" value="1"/>
</dbReference>
<keyword evidence="7" id="KW-0067">ATP-binding</keyword>
<feature type="domain" description="Protein kinase" evidence="11">
    <location>
        <begin position="101"/>
        <end position="388"/>
    </location>
</feature>
<feature type="region of interest" description="Disordered" evidence="10">
    <location>
        <begin position="1"/>
        <end position="97"/>
    </location>
</feature>
<evidence type="ECO:0000256" key="7">
    <source>
        <dbReference type="ARBA" id="ARBA00022840"/>
    </source>
</evidence>
<evidence type="ECO:0000256" key="10">
    <source>
        <dbReference type="SAM" id="MobiDB-lite"/>
    </source>
</evidence>
<evidence type="ECO:0000256" key="5">
    <source>
        <dbReference type="ARBA" id="ARBA00022741"/>
    </source>
</evidence>
<dbReference type="SUPFAM" id="SSF56112">
    <property type="entry name" value="Protein kinase-like (PK-like)"/>
    <property type="match status" value="1"/>
</dbReference>
<evidence type="ECO:0000313" key="13">
    <source>
        <dbReference type="Proteomes" id="UP001521222"/>
    </source>
</evidence>
<dbReference type="SMART" id="SM00220">
    <property type="entry name" value="S_TKc"/>
    <property type="match status" value="1"/>
</dbReference>